<dbReference type="AlphaFoldDB" id="A0A2R2MRV7"/>
<evidence type="ECO:0000256" key="1">
    <source>
        <dbReference type="ARBA" id="ARBA00004141"/>
    </source>
</evidence>
<evidence type="ECO:0000256" key="2">
    <source>
        <dbReference type="ARBA" id="ARBA00022679"/>
    </source>
</evidence>
<sequence length="238" mass="26881">MSSDADVLTTVKLETPTMKYDPRHRASSEGSLMRLVHWGPLIALYIIFHISLSGLYCILMWWPPFTVGGAIHLAVYLFWLYLVLYNMISGSLKGPGFVPLGWKPDNPEDYKNLQYCRICEGYKAPRSHHCRKCNRCVMKMDHHCPWINTCCGHYNHASFIQFLFIAPVGCFHAAVVLIASVYRAVYRPYYLYFGDGTEPLVELDVLGFLVCMFGIGLAIGVIIAVGMLFVVQASNSLL</sequence>
<dbReference type="InParanoid" id="A0A2R2MRV7"/>
<comment type="domain">
    <text evidence="7">The DHHC domain is required for palmitoyltransferase activity.</text>
</comment>
<protein>
    <recommendedName>
        <fullName evidence="7">Palmitoyltransferase</fullName>
        <ecNumber evidence="7">2.3.1.225</ecNumber>
    </recommendedName>
</protein>
<dbReference type="GO" id="GO:0016020">
    <property type="term" value="C:membrane"/>
    <property type="evidence" value="ECO:0007669"/>
    <property type="project" value="UniProtKB-SubCell"/>
</dbReference>
<dbReference type="FunCoup" id="A0A2R2MRV7">
    <property type="interactions" value="2669"/>
</dbReference>
<comment type="subcellular location">
    <subcellularLocation>
        <location evidence="1">Membrane</location>
        <topology evidence="1">Multi-pass membrane protein</topology>
    </subcellularLocation>
</comment>
<comment type="similarity">
    <text evidence="7">Belongs to the DHHC palmitoyltransferase family.</text>
</comment>
<keyword evidence="6 7" id="KW-0012">Acyltransferase</keyword>
<dbReference type="InterPro" id="IPR039859">
    <property type="entry name" value="PFA4/ZDH16/20/ERF2-like"/>
</dbReference>
<reference evidence="10" key="1">
    <citation type="submission" date="2025-08" db="UniProtKB">
        <authorList>
            <consortium name="RefSeq"/>
        </authorList>
    </citation>
    <scope>IDENTIFICATION</scope>
    <source>
        <tissue evidence="10">Gonads</tissue>
    </source>
</reference>
<dbReference type="PANTHER" id="PTHR12246">
    <property type="entry name" value="PALMITOYLTRANSFERASE ZDHHC16"/>
    <property type="match status" value="1"/>
</dbReference>
<dbReference type="Pfam" id="PF01529">
    <property type="entry name" value="DHHC"/>
    <property type="match status" value="1"/>
</dbReference>
<evidence type="ECO:0000256" key="6">
    <source>
        <dbReference type="ARBA" id="ARBA00023315"/>
    </source>
</evidence>
<feature type="transmembrane region" description="Helical" evidence="7">
    <location>
        <begin position="162"/>
        <end position="185"/>
    </location>
</feature>
<feature type="transmembrane region" description="Helical" evidence="7">
    <location>
        <begin position="42"/>
        <end position="63"/>
    </location>
</feature>
<evidence type="ECO:0000256" key="7">
    <source>
        <dbReference type="RuleBase" id="RU079119"/>
    </source>
</evidence>
<dbReference type="PROSITE" id="PS50216">
    <property type="entry name" value="DHHC"/>
    <property type="match status" value="1"/>
</dbReference>
<keyword evidence="9" id="KW-1185">Reference proteome</keyword>
<evidence type="ECO:0000259" key="8">
    <source>
        <dbReference type="Pfam" id="PF01529"/>
    </source>
</evidence>
<dbReference type="GeneID" id="106159701"/>
<evidence type="ECO:0000256" key="4">
    <source>
        <dbReference type="ARBA" id="ARBA00022989"/>
    </source>
</evidence>
<keyword evidence="4 7" id="KW-1133">Transmembrane helix</keyword>
<dbReference type="GO" id="GO:0019706">
    <property type="term" value="F:protein-cysteine S-palmitoyltransferase activity"/>
    <property type="evidence" value="ECO:0007669"/>
    <property type="project" value="UniProtKB-EC"/>
</dbReference>
<dbReference type="Proteomes" id="UP000085678">
    <property type="component" value="Unplaced"/>
</dbReference>
<feature type="transmembrane region" description="Helical" evidence="7">
    <location>
        <begin position="205"/>
        <end position="231"/>
    </location>
</feature>
<dbReference type="KEGG" id="lak:106159701"/>
<name>A0A2R2MRV7_LINAN</name>
<dbReference type="RefSeq" id="XP_023932991.1">
    <property type="nucleotide sequence ID" value="XM_024077223.1"/>
</dbReference>
<dbReference type="STRING" id="7574.A0A2R2MRV7"/>
<keyword evidence="5 7" id="KW-0472">Membrane</keyword>
<gene>
    <name evidence="10" type="primary">LOC106159701</name>
</gene>
<dbReference type="EC" id="2.3.1.225" evidence="7"/>
<proteinExistence type="inferred from homology"/>
<organism evidence="9 10">
    <name type="scientific">Lingula anatina</name>
    <name type="common">Brachiopod</name>
    <name type="synonym">Lingula unguis</name>
    <dbReference type="NCBI Taxonomy" id="7574"/>
    <lineage>
        <taxon>Eukaryota</taxon>
        <taxon>Metazoa</taxon>
        <taxon>Spiralia</taxon>
        <taxon>Lophotrochozoa</taxon>
        <taxon>Brachiopoda</taxon>
        <taxon>Linguliformea</taxon>
        <taxon>Lingulata</taxon>
        <taxon>Lingulida</taxon>
        <taxon>Linguloidea</taxon>
        <taxon>Lingulidae</taxon>
        <taxon>Lingula</taxon>
    </lineage>
</organism>
<accession>A0A2R2MRV7</accession>
<evidence type="ECO:0000256" key="3">
    <source>
        <dbReference type="ARBA" id="ARBA00022692"/>
    </source>
</evidence>
<feature type="transmembrane region" description="Helical" evidence="7">
    <location>
        <begin position="69"/>
        <end position="88"/>
    </location>
</feature>
<feature type="domain" description="Palmitoyltransferase DHHC" evidence="8">
    <location>
        <begin position="111"/>
        <end position="234"/>
    </location>
</feature>
<dbReference type="InterPro" id="IPR001594">
    <property type="entry name" value="Palmitoyltrfase_DHHC"/>
</dbReference>
<dbReference type="OrthoDB" id="331948at2759"/>
<evidence type="ECO:0000256" key="5">
    <source>
        <dbReference type="ARBA" id="ARBA00023136"/>
    </source>
</evidence>
<evidence type="ECO:0000313" key="9">
    <source>
        <dbReference type="Proteomes" id="UP000085678"/>
    </source>
</evidence>
<comment type="catalytic activity">
    <reaction evidence="7">
        <text>L-cysteinyl-[protein] + hexadecanoyl-CoA = S-hexadecanoyl-L-cysteinyl-[protein] + CoA</text>
        <dbReference type="Rhea" id="RHEA:36683"/>
        <dbReference type="Rhea" id="RHEA-COMP:10131"/>
        <dbReference type="Rhea" id="RHEA-COMP:11032"/>
        <dbReference type="ChEBI" id="CHEBI:29950"/>
        <dbReference type="ChEBI" id="CHEBI:57287"/>
        <dbReference type="ChEBI" id="CHEBI:57379"/>
        <dbReference type="ChEBI" id="CHEBI:74151"/>
        <dbReference type="EC" id="2.3.1.225"/>
    </reaction>
</comment>
<keyword evidence="3 7" id="KW-0812">Transmembrane</keyword>
<evidence type="ECO:0000313" key="10">
    <source>
        <dbReference type="RefSeq" id="XP_023932991.1"/>
    </source>
</evidence>
<keyword evidence="2 7" id="KW-0808">Transferase</keyword>